<proteinExistence type="predicted"/>
<keyword evidence="1" id="KW-0862">Zinc</keyword>
<dbReference type="Proteomes" id="UP000593560">
    <property type="component" value="Unassembled WGS sequence"/>
</dbReference>
<dbReference type="PROSITE" id="PS50158">
    <property type="entry name" value="ZF_CCHC"/>
    <property type="match status" value="1"/>
</dbReference>
<dbReference type="EMBL" id="JABFAD010000003">
    <property type="protein sequence ID" value="MBA0794280.1"/>
    <property type="molecule type" value="Genomic_DNA"/>
</dbReference>
<feature type="non-terminal residue" evidence="4">
    <location>
        <position position="1"/>
    </location>
</feature>
<reference evidence="4 5" key="1">
    <citation type="journal article" date="2019" name="Genome Biol. Evol.">
        <title>Insights into the evolution of the New World diploid cottons (Gossypium, subgenus Houzingenia) based on genome sequencing.</title>
        <authorList>
            <person name="Grover C.E."/>
            <person name="Arick M.A. 2nd"/>
            <person name="Thrash A."/>
            <person name="Conover J.L."/>
            <person name="Sanders W.S."/>
            <person name="Peterson D.G."/>
            <person name="Frelichowski J.E."/>
            <person name="Scheffler J.A."/>
            <person name="Scheffler B.E."/>
            <person name="Wendel J.F."/>
        </authorList>
    </citation>
    <scope>NUCLEOTIDE SEQUENCE [LARGE SCALE GENOMIC DNA]</scope>
    <source>
        <strain evidence="4">0</strain>
        <tissue evidence="4">Leaf</tissue>
    </source>
</reference>
<accession>A0A7J9G9K5</accession>
<dbReference type="AlphaFoldDB" id="A0A7J9G9K5"/>
<comment type="caution">
    <text evidence="4">The sequence shown here is derived from an EMBL/GenBank/DDBJ whole genome shotgun (WGS) entry which is preliminary data.</text>
</comment>
<keyword evidence="1" id="KW-0863">Zinc-finger</keyword>
<feature type="region of interest" description="Disordered" evidence="2">
    <location>
        <begin position="70"/>
        <end position="98"/>
    </location>
</feature>
<evidence type="ECO:0000256" key="1">
    <source>
        <dbReference type="PROSITE-ProRule" id="PRU00047"/>
    </source>
</evidence>
<name>A0A7J9G9K5_9ROSI</name>
<sequence length="131" mass="14893">LLSKYSKAWTKAFQGLHSVSGIIDNNLYEAFNSSIVDSWKYNYGPLMKKKFDDTKKEGVDWKRKSGIEPVLPPIEKKMPGRPKKNKRKAKNEPKKVNYGQLNRAGLIMRCRKCGGEGHNRKSCFQANTTGS</sequence>
<evidence type="ECO:0000313" key="4">
    <source>
        <dbReference type="EMBL" id="MBA0794280.1"/>
    </source>
</evidence>
<dbReference type="OrthoDB" id="1001883at2759"/>
<dbReference type="GO" id="GO:0003676">
    <property type="term" value="F:nucleic acid binding"/>
    <property type="evidence" value="ECO:0007669"/>
    <property type="project" value="InterPro"/>
</dbReference>
<feature type="non-terminal residue" evidence="4">
    <location>
        <position position="131"/>
    </location>
</feature>
<gene>
    <name evidence="4" type="ORF">Gohar_018628</name>
</gene>
<dbReference type="InterPro" id="IPR001878">
    <property type="entry name" value="Znf_CCHC"/>
</dbReference>
<protein>
    <recommendedName>
        <fullName evidence="3">CCHC-type domain-containing protein</fullName>
    </recommendedName>
</protein>
<evidence type="ECO:0000256" key="2">
    <source>
        <dbReference type="SAM" id="MobiDB-lite"/>
    </source>
</evidence>
<keyword evidence="1" id="KW-0479">Metal-binding</keyword>
<dbReference type="GO" id="GO:0008270">
    <property type="term" value="F:zinc ion binding"/>
    <property type="evidence" value="ECO:0007669"/>
    <property type="project" value="UniProtKB-KW"/>
</dbReference>
<keyword evidence="5" id="KW-1185">Reference proteome</keyword>
<feature type="compositionally biased region" description="Basic residues" evidence="2">
    <location>
        <begin position="79"/>
        <end position="89"/>
    </location>
</feature>
<evidence type="ECO:0000259" key="3">
    <source>
        <dbReference type="PROSITE" id="PS50158"/>
    </source>
</evidence>
<feature type="domain" description="CCHC-type" evidence="3">
    <location>
        <begin position="109"/>
        <end position="123"/>
    </location>
</feature>
<evidence type="ECO:0000313" key="5">
    <source>
        <dbReference type="Proteomes" id="UP000593560"/>
    </source>
</evidence>
<organism evidence="4 5">
    <name type="scientific">Gossypium harknessii</name>
    <dbReference type="NCBI Taxonomy" id="34285"/>
    <lineage>
        <taxon>Eukaryota</taxon>
        <taxon>Viridiplantae</taxon>
        <taxon>Streptophyta</taxon>
        <taxon>Embryophyta</taxon>
        <taxon>Tracheophyta</taxon>
        <taxon>Spermatophyta</taxon>
        <taxon>Magnoliopsida</taxon>
        <taxon>eudicotyledons</taxon>
        <taxon>Gunneridae</taxon>
        <taxon>Pentapetalae</taxon>
        <taxon>rosids</taxon>
        <taxon>malvids</taxon>
        <taxon>Malvales</taxon>
        <taxon>Malvaceae</taxon>
        <taxon>Malvoideae</taxon>
        <taxon>Gossypium</taxon>
    </lineage>
</organism>